<keyword evidence="4" id="KW-1133">Transmembrane helix</keyword>
<evidence type="ECO:0000256" key="1">
    <source>
        <dbReference type="ARBA" id="ARBA00022737"/>
    </source>
</evidence>
<evidence type="ECO:0000256" key="4">
    <source>
        <dbReference type="SAM" id="Phobius"/>
    </source>
</evidence>
<keyword evidence="6" id="KW-1185">Reference proteome</keyword>
<keyword evidence="4" id="KW-0472">Membrane</keyword>
<feature type="transmembrane region" description="Helical" evidence="4">
    <location>
        <begin position="12"/>
        <end position="35"/>
    </location>
</feature>
<name>A0A812T9D9_9DINO</name>
<dbReference type="InterPro" id="IPR002110">
    <property type="entry name" value="Ankyrin_rpt"/>
</dbReference>
<dbReference type="EMBL" id="CAJNDS010002536">
    <property type="protein sequence ID" value="CAE7516571.1"/>
    <property type="molecule type" value="Genomic_DNA"/>
</dbReference>
<organism evidence="5 6">
    <name type="scientific">Symbiodinium natans</name>
    <dbReference type="NCBI Taxonomy" id="878477"/>
    <lineage>
        <taxon>Eukaryota</taxon>
        <taxon>Sar</taxon>
        <taxon>Alveolata</taxon>
        <taxon>Dinophyceae</taxon>
        <taxon>Suessiales</taxon>
        <taxon>Symbiodiniaceae</taxon>
        <taxon>Symbiodinium</taxon>
    </lineage>
</organism>
<dbReference type="OrthoDB" id="448649at2759"/>
<sequence>MPWSEQHLPGASVLVALLSLPLALWWLFGTQWWGAPKTQEPRGRMALPEGKVRFRPGQEWKEVLPEHLLPPGLDVRFDLDGGRNFARLQPGQVDRPPIDSADEVSVEKLLSDAATWGQQERVQKVLQSCYYRLEILNRPLAEAAGRGHIDVCKALLAARGDPLSRGAKGVTPLHRTTMEGHEELATLLLQRCIETGVMDALARADDLGRTCLDCAEEQDLHAMARRLKASEATNLVRYAPELQAQSIDVD</sequence>
<dbReference type="PROSITE" id="PS50088">
    <property type="entry name" value="ANK_REPEAT"/>
    <property type="match status" value="1"/>
</dbReference>
<dbReference type="Gene3D" id="1.25.40.20">
    <property type="entry name" value="Ankyrin repeat-containing domain"/>
    <property type="match status" value="1"/>
</dbReference>
<keyword evidence="1" id="KW-0677">Repeat</keyword>
<dbReference type="Pfam" id="PF12796">
    <property type="entry name" value="Ank_2"/>
    <property type="match status" value="1"/>
</dbReference>
<accession>A0A812T9D9</accession>
<keyword evidence="2 3" id="KW-0040">ANK repeat</keyword>
<dbReference type="AlphaFoldDB" id="A0A812T9D9"/>
<comment type="caution">
    <text evidence="5">The sequence shown here is derived from an EMBL/GenBank/DDBJ whole genome shotgun (WGS) entry which is preliminary data.</text>
</comment>
<dbReference type="PANTHER" id="PTHR24171">
    <property type="entry name" value="ANKYRIN REPEAT DOMAIN-CONTAINING PROTEIN 39-RELATED"/>
    <property type="match status" value="1"/>
</dbReference>
<evidence type="ECO:0000313" key="5">
    <source>
        <dbReference type="EMBL" id="CAE7516571.1"/>
    </source>
</evidence>
<gene>
    <name evidence="5" type="primary">Tonsl</name>
    <name evidence="5" type="ORF">SNAT2548_LOCUS28916</name>
</gene>
<reference evidence="5" key="1">
    <citation type="submission" date="2021-02" db="EMBL/GenBank/DDBJ databases">
        <authorList>
            <person name="Dougan E. K."/>
            <person name="Rhodes N."/>
            <person name="Thang M."/>
            <person name="Chan C."/>
        </authorList>
    </citation>
    <scope>NUCLEOTIDE SEQUENCE</scope>
</reference>
<feature type="repeat" description="ANK" evidence="3">
    <location>
        <begin position="168"/>
        <end position="200"/>
    </location>
</feature>
<protein>
    <submittedName>
        <fullName evidence="5">Tonsl protein</fullName>
    </submittedName>
</protein>
<proteinExistence type="predicted"/>
<dbReference type="SMART" id="SM00248">
    <property type="entry name" value="ANK"/>
    <property type="match status" value="2"/>
</dbReference>
<evidence type="ECO:0000256" key="3">
    <source>
        <dbReference type="PROSITE-ProRule" id="PRU00023"/>
    </source>
</evidence>
<dbReference type="SUPFAM" id="SSF48403">
    <property type="entry name" value="Ankyrin repeat"/>
    <property type="match status" value="1"/>
</dbReference>
<evidence type="ECO:0000313" key="6">
    <source>
        <dbReference type="Proteomes" id="UP000604046"/>
    </source>
</evidence>
<dbReference type="Proteomes" id="UP000604046">
    <property type="component" value="Unassembled WGS sequence"/>
</dbReference>
<evidence type="ECO:0000256" key="2">
    <source>
        <dbReference type="ARBA" id="ARBA00023043"/>
    </source>
</evidence>
<keyword evidence="4" id="KW-0812">Transmembrane</keyword>
<dbReference type="PROSITE" id="PS50297">
    <property type="entry name" value="ANK_REP_REGION"/>
    <property type="match status" value="1"/>
</dbReference>
<dbReference type="InterPro" id="IPR036770">
    <property type="entry name" value="Ankyrin_rpt-contain_sf"/>
</dbReference>